<name>A0A1Y2BCF1_9TREE</name>
<gene>
    <name evidence="2" type="ORF">BCR39DRAFT_522595</name>
</gene>
<keyword evidence="1" id="KW-0732">Signal</keyword>
<dbReference type="EMBL" id="MCFC01000009">
    <property type="protein sequence ID" value="ORY32512.1"/>
    <property type="molecule type" value="Genomic_DNA"/>
</dbReference>
<dbReference type="InParanoid" id="A0A1Y2BCF1"/>
<dbReference type="AlphaFoldDB" id="A0A1Y2BCF1"/>
<reference evidence="2 3" key="1">
    <citation type="submission" date="2016-07" db="EMBL/GenBank/DDBJ databases">
        <title>Pervasive Adenine N6-methylation of Active Genes in Fungi.</title>
        <authorList>
            <consortium name="DOE Joint Genome Institute"/>
            <person name="Mondo S.J."/>
            <person name="Dannebaum R.O."/>
            <person name="Kuo R.C."/>
            <person name="Labutti K."/>
            <person name="Haridas S."/>
            <person name="Kuo A."/>
            <person name="Salamov A."/>
            <person name="Ahrendt S.R."/>
            <person name="Lipzen A."/>
            <person name="Sullivan W."/>
            <person name="Andreopoulos W.B."/>
            <person name="Clum A."/>
            <person name="Lindquist E."/>
            <person name="Daum C."/>
            <person name="Ramamoorthy G.K."/>
            <person name="Gryganskyi A."/>
            <person name="Culley D."/>
            <person name="Magnuson J.K."/>
            <person name="James T.Y."/>
            <person name="O'Malley M.A."/>
            <person name="Stajich J.E."/>
            <person name="Spatafora J.W."/>
            <person name="Visel A."/>
            <person name="Grigoriev I.V."/>
        </authorList>
    </citation>
    <scope>NUCLEOTIDE SEQUENCE [LARGE SCALE GENOMIC DNA]</scope>
    <source>
        <strain evidence="2 3">68-887.2</strain>
    </source>
</reference>
<proteinExistence type="predicted"/>
<protein>
    <submittedName>
        <fullName evidence="2">Uncharacterized protein</fullName>
    </submittedName>
</protein>
<accession>A0A1Y2BCF1</accession>
<evidence type="ECO:0000313" key="2">
    <source>
        <dbReference type="EMBL" id="ORY32512.1"/>
    </source>
</evidence>
<organism evidence="2 3">
    <name type="scientific">Naematelia encephala</name>
    <dbReference type="NCBI Taxonomy" id="71784"/>
    <lineage>
        <taxon>Eukaryota</taxon>
        <taxon>Fungi</taxon>
        <taxon>Dikarya</taxon>
        <taxon>Basidiomycota</taxon>
        <taxon>Agaricomycotina</taxon>
        <taxon>Tremellomycetes</taxon>
        <taxon>Tremellales</taxon>
        <taxon>Naemateliaceae</taxon>
        <taxon>Naematelia</taxon>
    </lineage>
</organism>
<dbReference type="Proteomes" id="UP000193986">
    <property type="component" value="Unassembled WGS sequence"/>
</dbReference>
<comment type="caution">
    <text evidence="2">The sequence shown here is derived from an EMBL/GenBank/DDBJ whole genome shotgun (WGS) entry which is preliminary data.</text>
</comment>
<evidence type="ECO:0000256" key="1">
    <source>
        <dbReference type="SAM" id="SignalP"/>
    </source>
</evidence>
<keyword evidence="3" id="KW-1185">Reference proteome</keyword>
<sequence length="67" mass="7350">MEVFGSVVVLAALLGFAAIMANREDHVIKAHRSLLENATLITPEKLDLVLAELKLLRQAVDRIGQRA</sequence>
<feature type="chain" id="PRO_5013231593" evidence="1">
    <location>
        <begin position="22"/>
        <end position="67"/>
    </location>
</feature>
<evidence type="ECO:0000313" key="3">
    <source>
        <dbReference type="Proteomes" id="UP000193986"/>
    </source>
</evidence>
<feature type="signal peptide" evidence="1">
    <location>
        <begin position="1"/>
        <end position="21"/>
    </location>
</feature>